<evidence type="ECO:0000313" key="1">
    <source>
        <dbReference type="EMBL" id="MST85977.1"/>
    </source>
</evidence>
<dbReference type="AlphaFoldDB" id="A0A7K0KJ66"/>
<dbReference type="EMBL" id="VUNG01000068">
    <property type="protein sequence ID" value="MST85977.1"/>
    <property type="molecule type" value="Genomic_DNA"/>
</dbReference>
<evidence type="ECO:0000313" key="2">
    <source>
        <dbReference type="Proteomes" id="UP000438914"/>
    </source>
</evidence>
<proteinExistence type="predicted"/>
<dbReference type="RefSeq" id="WP_206081807.1">
    <property type="nucleotide sequence ID" value="NZ_VUNG01000068.1"/>
</dbReference>
<dbReference type="Proteomes" id="UP000438914">
    <property type="component" value="Unassembled WGS sequence"/>
</dbReference>
<accession>A0A7K0KJ66</accession>
<name>A0A7K0KJ66_9BACT</name>
<reference evidence="1 2" key="1">
    <citation type="submission" date="2019-08" db="EMBL/GenBank/DDBJ databases">
        <title>In-depth cultivation of the pig gut microbiome towards novel bacterial diversity and tailored functional studies.</title>
        <authorList>
            <person name="Wylensek D."/>
            <person name="Hitch T.C.A."/>
            <person name="Clavel T."/>
        </authorList>
    </citation>
    <scope>NUCLEOTIDE SEQUENCE [LARGE SCALE GENOMIC DNA]</scope>
    <source>
        <strain evidence="1 2">LKV-178-WT-2A</strain>
    </source>
</reference>
<protein>
    <submittedName>
        <fullName evidence="1">Flavodoxin family protein</fullName>
    </submittedName>
</protein>
<keyword evidence="2" id="KW-1185">Reference proteome</keyword>
<comment type="caution">
    <text evidence="1">The sequence shown here is derived from an EMBL/GenBank/DDBJ whole genome shotgun (WGS) entry which is preliminary data.</text>
</comment>
<gene>
    <name evidence="1" type="ORF">FYJ73_15120</name>
</gene>
<sequence>MKKTLIVYGSTTGNMESSVPHLSPTTLFVTHKVNM</sequence>
<organism evidence="1 2">
    <name type="scientific">Hallella mizrahii</name>
    <dbReference type="NCBI Taxonomy" id="2606637"/>
    <lineage>
        <taxon>Bacteria</taxon>
        <taxon>Pseudomonadati</taxon>
        <taxon>Bacteroidota</taxon>
        <taxon>Bacteroidia</taxon>
        <taxon>Bacteroidales</taxon>
        <taxon>Prevotellaceae</taxon>
        <taxon>Hallella</taxon>
    </lineage>
</organism>